<feature type="region of interest" description="Disordered" evidence="2">
    <location>
        <begin position="725"/>
        <end position="760"/>
    </location>
</feature>
<dbReference type="SUPFAM" id="SSF48403">
    <property type="entry name" value="Ankyrin repeat"/>
    <property type="match status" value="1"/>
</dbReference>
<dbReference type="AlphaFoldDB" id="A0A0L9U4B3"/>
<accession>A0A0L9U4B3</accession>
<gene>
    <name evidence="3" type="ORF">LR48_Vigan03g100700</name>
</gene>
<dbReference type="PANTHER" id="PTHR33240">
    <property type="entry name" value="OS08G0508500 PROTEIN"/>
    <property type="match status" value="1"/>
</dbReference>
<feature type="region of interest" description="Disordered" evidence="2">
    <location>
        <begin position="772"/>
        <end position="792"/>
    </location>
</feature>
<dbReference type="Gene3D" id="1.25.40.20">
    <property type="entry name" value="Ankyrin repeat-containing domain"/>
    <property type="match status" value="1"/>
</dbReference>
<evidence type="ECO:0000313" key="3">
    <source>
        <dbReference type="EMBL" id="KOM37625.1"/>
    </source>
</evidence>
<dbReference type="EMBL" id="CM003373">
    <property type="protein sequence ID" value="KOM37625.1"/>
    <property type="molecule type" value="Genomic_DNA"/>
</dbReference>
<evidence type="ECO:0000256" key="2">
    <source>
        <dbReference type="SAM" id="MobiDB-lite"/>
    </source>
</evidence>
<dbReference type="CDD" id="cd00303">
    <property type="entry name" value="retropepsin_like"/>
    <property type="match status" value="1"/>
</dbReference>
<dbReference type="PANTHER" id="PTHR33240:SF15">
    <property type="entry name" value="GAG-PRO-LIKE PROTEIN"/>
    <property type="match status" value="1"/>
</dbReference>
<organism evidence="3 4">
    <name type="scientific">Phaseolus angularis</name>
    <name type="common">Azuki bean</name>
    <name type="synonym">Vigna angularis</name>
    <dbReference type="NCBI Taxonomy" id="3914"/>
    <lineage>
        <taxon>Eukaryota</taxon>
        <taxon>Viridiplantae</taxon>
        <taxon>Streptophyta</taxon>
        <taxon>Embryophyta</taxon>
        <taxon>Tracheophyta</taxon>
        <taxon>Spermatophyta</taxon>
        <taxon>Magnoliopsida</taxon>
        <taxon>eudicotyledons</taxon>
        <taxon>Gunneridae</taxon>
        <taxon>Pentapetalae</taxon>
        <taxon>rosids</taxon>
        <taxon>fabids</taxon>
        <taxon>Fabales</taxon>
        <taxon>Fabaceae</taxon>
        <taxon>Papilionoideae</taxon>
        <taxon>50 kb inversion clade</taxon>
        <taxon>NPAAA clade</taxon>
        <taxon>indigoferoid/millettioid clade</taxon>
        <taxon>Phaseoleae</taxon>
        <taxon>Vigna</taxon>
    </lineage>
</organism>
<dbReference type="InterPro" id="IPR036770">
    <property type="entry name" value="Ankyrin_rpt-contain_sf"/>
</dbReference>
<sequence>MVITAEIARYGVSKVLVDQGSSVNILYWKTFQQMDISEDLIVPYNGQIVGFAGERVDTRDFHAPDPDQDDPMVITAEIARYGVSKVLVDQGSSVNILYWKTFQQMDISEDLIVPYNGQIVGFAGERVDTRGYVELRTRLGTGRSSEEKRVRYLLVEANTSYNVLLGRPCLNAFGAIVSTPHLTMKYPSEKGTICTVRADKKTARECYAAADGYLGGSHRPLQRPNYFHAPDPDQDDPMVITAEIARYGVSKVLVDQGSSVNILYWKTFQQMDISEDLIVPYNGQIVGFAGERVDTRDFHAPDPDQDDPMVITAEIARYGVSKVLVDQGSSVNILYWKTFQQMDISEDLIVPYNGQIVGFAGERVDTRDFHAPDPDQDDPMVITAEIARYGVSKVLVDQGSSVNILYWKTFQQMDISEDLIVPYNGQIVGFAGERVDTRDFHAPDPDQDDPMVITAEIARYGVSKVLVDQGSSVNILYWKTFQQMDISEDLIVPYNGQIVGFAGERVDTRDFHAPDPDQDDPMVITAEIARYGVSKVLVDQGSSVNILYWKTFQQMDISEDLIVPYNGQIVGFAGERVDTRDFHAPDPDQDDPMVITAEIARYGVSKVLVDQGSSVNILYWKTFQQMDISEDLIVPYNGQIVGFAGERVDTRDFHAPDPDQDDPMVITAEIARYGVSKVLVDQGSSVNILYWKTFQQMDISEDLIVPYNGQIAPAHYASHHVLGLRLPRTRSRPGRPNGDNGRDRPLRRQQGLGRSGELSEYPLLENFPADGYLGGSHRPLQRPNCRLRGREG</sequence>
<evidence type="ECO:0000256" key="1">
    <source>
        <dbReference type="ARBA" id="ARBA00004413"/>
    </source>
</evidence>
<name>A0A0L9U4B3_PHAAN</name>
<evidence type="ECO:0008006" key="5">
    <source>
        <dbReference type="Google" id="ProtNLM"/>
    </source>
</evidence>
<dbReference type="GO" id="GO:0005886">
    <property type="term" value="C:plasma membrane"/>
    <property type="evidence" value="ECO:0007669"/>
    <property type="project" value="UniProtKB-SubCell"/>
</dbReference>
<dbReference type="Gramene" id="KOM37625">
    <property type="protein sequence ID" value="KOM37625"/>
    <property type="gene ID" value="LR48_Vigan03g100700"/>
</dbReference>
<comment type="subcellular location">
    <subcellularLocation>
        <location evidence="1">Cell membrane</location>
        <topology evidence="1">Peripheral membrane protein</topology>
        <orientation evidence="1">Cytoplasmic side</orientation>
    </subcellularLocation>
</comment>
<dbReference type="Proteomes" id="UP000053144">
    <property type="component" value="Chromosome 3"/>
</dbReference>
<protein>
    <recommendedName>
        <fullName evidence="5">Peptidase A2 domain-containing protein</fullName>
    </recommendedName>
</protein>
<evidence type="ECO:0000313" key="4">
    <source>
        <dbReference type="Proteomes" id="UP000053144"/>
    </source>
</evidence>
<dbReference type="SMART" id="SM00248">
    <property type="entry name" value="ANK"/>
    <property type="match status" value="8"/>
</dbReference>
<dbReference type="InterPro" id="IPR002110">
    <property type="entry name" value="Ankyrin_rpt"/>
</dbReference>
<proteinExistence type="predicted"/>
<reference evidence="4" key="1">
    <citation type="journal article" date="2015" name="Proc. Natl. Acad. Sci. U.S.A.">
        <title>Genome sequencing of adzuki bean (Vigna angularis) provides insight into high starch and low fat accumulation and domestication.</title>
        <authorList>
            <person name="Yang K."/>
            <person name="Tian Z."/>
            <person name="Chen C."/>
            <person name="Luo L."/>
            <person name="Zhao B."/>
            <person name="Wang Z."/>
            <person name="Yu L."/>
            <person name="Li Y."/>
            <person name="Sun Y."/>
            <person name="Li W."/>
            <person name="Chen Y."/>
            <person name="Li Y."/>
            <person name="Zhang Y."/>
            <person name="Ai D."/>
            <person name="Zhao J."/>
            <person name="Shang C."/>
            <person name="Ma Y."/>
            <person name="Wu B."/>
            <person name="Wang M."/>
            <person name="Gao L."/>
            <person name="Sun D."/>
            <person name="Zhang P."/>
            <person name="Guo F."/>
            <person name="Wang W."/>
            <person name="Li Y."/>
            <person name="Wang J."/>
            <person name="Varshney R.K."/>
            <person name="Wang J."/>
            <person name="Ling H.Q."/>
            <person name="Wan P."/>
        </authorList>
    </citation>
    <scope>NUCLEOTIDE SEQUENCE</scope>
    <source>
        <strain evidence="4">cv. Jingnong 6</strain>
    </source>
</reference>